<dbReference type="Pfam" id="PF02518">
    <property type="entry name" value="HATPase_c"/>
    <property type="match status" value="1"/>
</dbReference>
<dbReference type="GO" id="GO:0000155">
    <property type="term" value="F:phosphorelay sensor kinase activity"/>
    <property type="evidence" value="ECO:0007669"/>
    <property type="project" value="InterPro"/>
</dbReference>
<dbReference type="GO" id="GO:0005524">
    <property type="term" value="F:ATP binding"/>
    <property type="evidence" value="ECO:0007669"/>
    <property type="project" value="UniProtKB-KW"/>
</dbReference>
<comment type="caution">
    <text evidence="5">The sequence shown here is derived from an EMBL/GenBank/DDBJ whole genome shotgun (WGS) entry which is preliminary data.</text>
</comment>
<keyword evidence="5" id="KW-0547">Nucleotide-binding</keyword>
<dbReference type="PRINTS" id="PR00344">
    <property type="entry name" value="BCTRLSENSOR"/>
</dbReference>
<feature type="domain" description="Histidine kinase" evidence="4">
    <location>
        <begin position="259"/>
        <end position="501"/>
    </location>
</feature>
<reference evidence="5" key="1">
    <citation type="submission" date="2023-07" db="EMBL/GenBank/DDBJ databases">
        <title>Genome content predicts the carbon catabolic preferences of heterotrophic bacteria.</title>
        <authorList>
            <person name="Gralka M."/>
        </authorList>
    </citation>
    <scope>NUCLEOTIDE SEQUENCE</scope>
    <source>
        <strain evidence="5">F2M12</strain>
    </source>
</reference>
<dbReference type="InterPro" id="IPR036890">
    <property type="entry name" value="HATPase_C_sf"/>
</dbReference>
<dbReference type="EC" id="2.7.13.3" evidence="2"/>
<keyword evidence="5" id="KW-0067">ATP-binding</keyword>
<dbReference type="SUPFAM" id="SSF47384">
    <property type="entry name" value="Homodimeric domain of signal transducing histidine kinase"/>
    <property type="match status" value="1"/>
</dbReference>
<dbReference type="InterPro" id="IPR003661">
    <property type="entry name" value="HisK_dim/P_dom"/>
</dbReference>
<evidence type="ECO:0000256" key="1">
    <source>
        <dbReference type="ARBA" id="ARBA00000085"/>
    </source>
</evidence>
<dbReference type="PROSITE" id="PS50109">
    <property type="entry name" value="HIS_KIN"/>
    <property type="match status" value="1"/>
</dbReference>
<evidence type="ECO:0000256" key="3">
    <source>
        <dbReference type="ARBA" id="ARBA00022553"/>
    </source>
</evidence>
<comment type="catalytic activity">
    <reaction evidence="1">
        <text>ATP + protein L-histidine = ADP + protein N-phospho-L-histidine.</text>
        <dbReference type="EC" id="2.7.13.3"/>
    </reaction>
</comment>
<dbReference type="InterPro" id="IPR003594">
    <property type="entry name" value="HATPase_dom"/>
</dbReference>
<keyword evidence="3" id="KW-0597">Phosphoprotein</keyword>
<sequence length="501" mass="55494">MSDASIPPSPNEVADLKAQVKLLERQLKRQKIARANAEWFLESYSSDAYSATQALRKALHESKKRERELIFLNRSASHLKTSDGGASFIFSAIESAVEFSDAYCGLAFITKAGKVVQGDDNKIWQVENGWVEAGDLAKVMLDELPLSVKEDYSQWCVNIVERPDNREEAYVLHFMQNLGNGEQAWLALLTQNSELDEEMLYVLDANKHYLQFGIGYRSSKHEIKHHKAALSSMEKDQRYLQEKLITADKMAMLGQLAAGIAHEINNPIGYVRSNTSVAGDIFKDYQSALSEIKVLCEDAGGEIEARYLVLENTYSLKDSAEAISEMFEESSEGIERIIDIVKALRGFSYPSGGKRVAINVAEAISSALRITNNLHKYKNKVIFTPPETDIEVLGNAGQIQQVLVNLLTNAIYATDEGKCIKFDVESLEGEAVITLQDEGKGMSEEVIGKMFTPFFTTKPPGDGTGLGMSISLTIIEEHGGQFEVTSEIDKGTTIKVRLPLA</sequence>
<evidence type="ECO:0000259" key="4">
    <source>
        <dbReference type="PROSITE" id="PS50109"/>
    </source>
</evidence>
<gene>
    <name evidence="5" type="ORF">Q4527_06075</name>
</gene>
<accession>A0AAW7YXP2</accession>
<evidence type="ECO:0000313" key="5">
    <source>
        <dbReference type="EMBL" id="MDO6576951.1"/>
    </source>
</evidence>
<dbReference type="RefSeq" id="WP_303538227.1">
    <property type="nucleotide sequence ID" value="NZ_JAUOQI010000003.1"/>
</dbReference>
<protein>
    <recommendedName>
        <fullName evidence="2">histidine kinase</fullName>
        <ecNumber evidence="2">2.7.13.3</ecNumber>
    </recommendedName>
</protein>
<proteinExistence type="predicted"/>
<dbReference type="PANTHER" id="PTHR43065:SF50">
    <property type="entry name" value="HISTIDINE KINASE"/>
    <property type="match status" value="1"/>
</dbReference>
<dbReference type="SUPFAM" id="SSF55874">
    <property type="entry name" value="ATPase domain of HSP90 chaperone/DNA topoisomerase II/histidine kinase"/>
    <property type="match status" value="1"/>
</dbReference>
<dbReference type="InterPro" id="IPR005467">
    <property type="entry name" value="His_kinase_dom"/>
</dbReference>
<dbReference type="EMBL" id="JAUOQI010000003">
    <property type="protein sequence ID" value="MDO6576951.1"/>
    <property type="molecule type" value="Genomic_DNA"/>
</dbReference>
<dbReference type="PANTHER" id="PTHR43065">
    <property type="entry name" value="SENSOR HISTIDINE KINASE"/>
    <property type="match status" value="1"/>
</dbReference>
<evidence type="ECO:0000313" key="6">
    <source>
        <dbReference type="Proteomes" id="UP001170717"/>
    </source>
</evidence>
<dbReference type="InterPro" id="IPR004358">
    <property type="entry name" value="Sig_transdc_His_kin-like_C"/>
</dbReference>
<dbReference type="CDD" id="cd00082">
    <property type="entry name" value="HisKA"/>
    <property type="match status" value="1"/>
</dbReference>
<evidence type="ECO:0000256" key="2">
    <source>
        <dbReference type="ARBA" id="ARBA00012438"/>
    </source>
</evidence>
<dbReference type="InterPro" id="IPR036097">
    <property type="entry name" value="HisK_dim/P_sf"/>
</dbReference>
<dbReference type="AlphaFoldDB" id="A0AAW7YXP2"/>
<dbReference type="Gene3D" id="3.30.565.10">
    <property type="entry name" value="Histidine kinase-like ATPase, C-terminal domain"/>
    <property type="match status" value="1"/>
</dbReference>
<dbReference type="SMART" id="SM00387">
    <property type="entry name" value="HATPase_c"/>
    <property type="match status" value="1"/>
</dbReference>
<name>A0AAW7YXP2_9ALTE</name>
<organism evidence="5 6">
    <name type="scientific">Alteromonas stellipolaris</name>
    <dbReference type="NCBI Taxonomy" id="233316"/>
    <lineage>
        <taxon>Bacteria</taxon>
        <taxon>Pseudomonadati</taxon>
        <taxon>Pseudomonadota</taxon>
        <taxon>Gammaproteobacteria</taxon>
        <taxon>Alteromonadales</taxon>
        <taxon>Alteromonadaceae</taxon>
        <taxon>Alteromonas/Salinimonas group</taxon>
        <taxon>Alteromonas</taxon>
    </lineage>
</organism>
<dbReference type="Gene3D" id="1.10.287.130">
    <property type="match status" value="1"/>
</dbReference>
<dbReference type="Proteomes" id="UP001170717">
    <property type="component" value="Unassembled WGS sequence"/>
</dbReference>